<dbReference type="RefSeq" id="WP_345555775.1">
    <property type="nucleotide sequence ID" value="NZ_BAABIK010000005.1"/>
</dbReference>
<sequence>MTEPPEDPIEERLRAILRAEADSVDSSPEALNAIRARTQRTSRLTALLNASWLRPSLAVGAAALIAGSVLLGTPQVRDQILPQSLTSPTDDTGSPPAGGPGATDKDGITSPPSRPDPADRPSGGAEPTTRPAPPEEPENSGAPYGTAEHCSTGGEPSPAPNPSSSTGPGAGADGTSRPECDSSDEPTDPTEEPQPEDPGDGSTGDSTTPPDDGGNDTGGGSDTPGTSDPGDTTTGTGTGESAVGVG</sequence>
<feature type="compositionally biased region" description="Acidic residues" evidence="1">
    <location>
        <begin position="181"/>
        <end position="199"/>
    </location>
</feature>
<feature type="region of interest" description="Disordered" evidence="1">
    <location>
        <begin position="80"/>
        <end position="246"/>
    </location>
</feature>
<comment type="caution">
    <text evidence="2">The sequence shown here is derived from an EMBL/GenBank/DDBJ whole genome shotgun (WGS) entry which is preliminary data.</text>
</comment>
<feature type="compositionally biased region" description="Low complexity" evidence="1">
    <location>
        <begin position="223"/>
        <end position="235"/>
    </location>
</feature>
<evidence type="ECO:0000313" key="2">
    <source>
        <dbReference type="EMBL" id="GAA4933314.1"/>
    </source>
</evidence>
<dbReference type="Proteomes" id="UP001499993">
    <property type="component" value="Unassembled WGS sequence"/>
</dbReference>
<gene>
    <name evidence="2" type="ORF">GCM10023224_12030</name>
</gene>
<accession>A0ABP9GHM0</accession>
<evidence type="ECO:0000256" key="1">
    <source>
        <dbReference type="SAM" id="MobiDB-lite"/>
    </source>
</evidence>
<organism evidence="2 3">
    <name type="scientific">Streptomonospora halophila</name>
    <dbReference type="NCBI Taxonomy" id="427369"/>
    <lineage>
        <taxon>Bacteria</taxon>
        <taxon>Bacillati</taxon>
        <taxon>Actinomycetota</taxon>
        <taxon>Actinomycetes</taxon>
        <taxon>Streptosporangiales</taxon>
        <taxon>Nocardiopsidaceae</taxon>
        <taxon>Streptomonospora</taxon>
    </lineage>
</organism>
<protein>
    <submittedName>
        <fullName evidence="2">Uncharacterized protein</fullName>
    </submittedName>
</protein>
<feature type="compositionally biased region" description="Low complexity" evidence="1">
    <location>
        <begin position="120"/>
        <end position="129"/>
    </location>
</feature>
<reference evidence="3" key="1">
    <citation type="journal article" date="2019" name="Int. J. Syst. Evol. Microbiol.">
        <title>The Global Catalogue of Microorganisms (GCM) 10K type strain sequencing project: providing services to taxonomists for standard genome sequencing and annotation.</title>
        <authorList>
            <consortium name="The Broad Institute Genomics Platform"/>
            <consortium name="The Broad Institute Genome Sequencing Center for Infectious Disease"/>
            <person name="Wu L."/>
            <person name="Ma J."/>
        </authorList>
    </citation>
    <scope>NUCLEOTIDE SEQUENCE [LARGE SCALE GENOMIC DNA]</scope>
    <source>
        <strain evidence="3">JCM 18123</strain>
    </source>
</reference>
<keyword evidence="3" id="KW-1185">Reference proteome</keyword>
<dbReference type="EMBL" id="BAABIK010000005">
    <property type="protein sequence ID" value="GAA4933314.1"/>
    <property type="molecule type" value="Genomic_DNA"/>
</dbReference>
<evidence type="ECO:0000313" key="3">
    <source>
        <dbReference type="Proteomes" id="UP001499993"/>
    </source>
</evidence>
<feature type="compositionally biased region" description="Low complexity" evidence="1">
    <location>
        <begin position="203"/>
        <end position="212"/>
    </location>
</feature>
<proteinExistence type="predicted"/>
<name>A0ABP9GHM0_9ACTN</name>